<evidence type="ECO:0000256" key="1">
    <source>
        <dbReference type="ARBA" id="ARBA00005912"/>
    </source>
</evidence>
<keyword evidence="3" id="KW-0175">Coiled coil</keyword>
<dbReference type="Pfam" id="PF01765">
    <property type="entry name" value="RRF"/>
    <property type="match status" value="1"/>
</dbReference>
<dbReference type="InterPro" id="IPR002661">
    <property type="entry name" value="Ribosome_recyc_fac"/>
</dbReference>
<reference evidence="5 6" key="1">
    <citation type="journal article" date="2016" name="Nat. Commun.">
        <title>Thousands of microbial genomes shed light on interconnected biogeochemical processes in an aquifer system.</title>
        <authorList>
            <person name="Anantharaman K."/>
            <person name="Brown C.T."/>
            <person name="Hug L.A."/>
            <person name="Sharon I."/>
            <person name="Castelle C.J."/>
            <person name="Probst A.J."/>
            <person name="Thomas B.C."/>
            <person name="Singh A."/>
            <person name="Wilkins M.J."/>
            <person name="Karaoz U."/>
            <person name="Brodie E.L."/>
            <person name="Williams K.H."/>
            <person name="Hubbard S.S."/>
            <person name="Banfield J.F."/>
        </authorList>
    </citation>
    <scope>NUCLEOTIDE SEQUENCE [LARGE SCALE GENOMIC DNA]</scope>
</reference>
<proteinExistence type="inferred from homology"/>
<dbReference type="InterPro" id="IPR036191">
    <property type="entry name" value="RRF_sf"/>
</dbReference>
<evidence type="ECO:0000256" key="3">
    <source>
        <dbReference type="SAM" id="Coils"/>
    </source>
</evidence>
<protein>
    <submittedName>
        <fullName evidence="5">Ribosome recycling factor</fullName>
    </submittedName>
</protein>
<name>A0A1F6F3T0_9BACT</name>
<dbReference type="FunFam" id="3.30.1360.40:FF:000001">
    <property type="entry name" value="Ribosome-recycling factor"/>
    <property type="match status" value="1"/>
</dbReference>
<dbReference type="Gene3D" id="3.30.1360.40">
    <property type="match status" value="1"/>
</dbReference>
<dbReference type="SUPFAM" id="SSF55194">
    <property type="entry name" value="Ribosome recycling factor, RRF"/>
    <property type="match status" value="1"/>
</dbReference>
<feature type="coiled-coil region" evidence="3">
    <location>
        <begin position="102"/>
        <end position="169"/>
    </location>
</feature>
<dbReference type="Gene3D" id="1.10.132.20">
    <property type="entry name" value="Ribosome-recycling factor"/>
    <property type="match status" value="1"/>
</dbReference>
<dbReference type="EMBL" id="MFLZ01000006">
    <property type="protein sequence ID" value="OGG80516.1"/>
    <property type="molecule type" value="Genomic_DNA"/>
</dbReference>
<dbReference type="Proteomes" id="UP000177372">
    <property type="component" value="Unassembled WGS sequence"/>
</dbReference>
<evidence type="ECO:0000259" key="4">
    <source>
        <dbReference type="Pfam" id="PF01765"/>
    </source>
</evidence>
<comment type="caution">
    <text evidence="5">The sequence shown here is derived from an EMBL/GenBank/DDBJ whole genome shotgun (WGS) entry which is preliminary data.</text>
</comment>
<evidence type="ECO:0000313" key="6">
    <source>
        <dbReference type="Proteomes" id="UP000177372"/>
    </source>
</evidence>
<dbReference type="InterPro" id="IPR023584">
    <property type="entry name" value="Ribosome_recyc_fac_dom"/>
</dbReference>
<dbReference type="STRING" id="1798512.A3A39_00175"/>
<dbReference type="AlphaFoldDB" id="A0A1F6F3T0"/>
<dbReference type="PANTHER" id="PTHR20982:SF3">
    <property type="entry name" value="MITOCHONDRIAL RIBOSOME RECYCLING FACTOR PSEUDO 1"/>
    <property type="match status" value="1"/>
</dbReference>
<comment type="similarity">
    <text evidence="1">Belongs to the RRF family.</text>
</comment>
<accession>A0A1F6F3T0</accession>
<dbReference type="PANTHER" id="PTHR20982">
    <property type="entry name" value="RIBOSOME RECYCLING FACTOR"/>
    <property type="match status" value="1"/>
</dbReference>
<dbReference type="GO" id="GO:0043023">
    <property type="term" value="F:ribosomal large subunit binding"/>
    <property type="evidence" value="ECO:0007669"/>
    <property type="project" value="TreeGrafter"/>
</dbReference>
<organism evidence="5 6">
    <name type="scientific">Candidatus Kaiserbacteria bacterium RIFCSPLOWO2_01_FULL_54_13</name>
    <dbReference type="NCBI Taxonomy" id="1798512"/>
    <lineage>
        <taxon>Bacteria</taxon>
        <taxon>Candidatus Kaiseribacteriota</taxon>
    </lineage>
</organism>
<keyword evidence="2" id="KW-0648">Protein biosynthesis</keyword>
<dbReference type="GO" id="GO:0006412">
    <property type="term" value="P:translation"/>
    <property type="evidence" value="ECO:0007669"/>
    <property type="project" value="UniProtKB-KW"/>
</dbReference>
<sequence length="172" mass="19045">MAAAKEWLAKEYRGLRTGRAAPAILDGVSVSAYGSMMPLKQVANVGVEDARTLRVQPFDAALLKDIERAISGANLGVGTSSDGATVRVSFPELSTERREQLVKVAKSKLEEARTTVRIARDEAWKDIQEKVRTSALTEDDKFSLKEELQKRVDKANEELQKSFESKEKEMSS</sequence>
<dbReference type="NCBIfam" id="TIGR00496">
    <property type="entry name" value="frr"/>
    <property type="match status" value="1"/>
</dbReference>
<gene>
    <name evidence="5" type="ORF">A3A39_00175</name>
</gene>
<feature type="domain" description="Ribosome recycling factor" evidence="4">
    <location>
        <begin position="9"/>
        <end position="170"/>
    </location>
</feature>
<evidence type="ECO:0000256" key="2">
    <source>
        <dbReference type="ARBA" id="ARBA00022917"/>
    </source>
</evidence>
<evidence type="ECO:0000313" key="5">
    <source>
        <dbReference type="EMBL" id="OGG80516.1"/>
    </source>
</evidence>